<feature type="compositionally biased region" description="Polar residues" evidence="1">
    <location>
        <begin position="56"/>
        <end position="79"/>
    </location>
</feature>
<feature type="region of interest" description="Disordered" evidence="1">
    <location>
        <begin position="1"/>
        <end position="38"/>
    </location>
</feature>
<feature type="compositionally biased region" description="Polar residues" evidence="1">
    <location>
        <begin position="13"/>
        <end position="25"/>
    </location>
</feature>
<accession>A0A8H8DJT7</accession>
<gene>
    <name evidence="2" type="ORF">BJ554DRAFT_7502</name>
</gene>
<reference evidence="2 3" key="1">
    <citation type="journal article" name="Sci. Rep.">
        <title>Genome-scale phylogenetic analyses confirm Olpidium as the closest living zoosporic fungus to the non-flagellated, terrestrial fungi.</title>
        <authorList>
            <person name="Chang Y."/>
            <person name="Rochon D."/>
            <person name="Sekimoto S."/>
            <person name="Wang Y."/>
            <person name="Chovatia M."/>
            <person name="Sandor L."/>
            <person name="Salamov A."/>
            <person name="Grigoriev I.V."/>
            <person name="Stajich J.E."/>
            <person name="Spatafora J.W."/>
        </authorList>
    </citation>
    <scope>NUCLEOTIDE SEQUENCE [LARGE SCALE GENOMIC DNA]</scope>
    <source>
        <strain evidence="2">S191</strain>
    </source>
</reference>
<keyword evidence="3" id="KW-1185">Reference proteome</keyword>
<organism evidence="2 3">
    <name type="scientific">Olpidium bornovanus</name>
    <dbReference type="NCBI Taxonomy" id="278681"/>
    <lineage>
        <taxon>Eukaryota</taxon>
        <taxon>Fungi</taxon>
        <taxon>Fungi incertae sedis</taxon>
        <taxon>Olpidiomycota</taxon>
        <taxon>Olpidiomycotina</taxon>
        <taxon>Olpidiomycetes</taxon>
        <taxon>Olpidiales</taxon>
        <taxon>Olpidiaceae</taxon>
        <taxon>Olpidium</taxon>
    </lineage>
</organism>
<comment type="caution">
    <text evidence="2">The sequence shown here is derived from an EMBL/GenBank/DDBJ whole genome shotgun (WGS) entry which is preliminary data.</text>
</comment>
<dbReference type="EMBL" id="JAEFCI010005204">
    <property type="protein sequence ID" value="KAG5460447.1"/>
    <property type="molecule type" value="Genomic_DNA"/>
</dbReference>
<evidence type="ECO:0000313" key="3">
    <source>
        <dbReference type="Proteomes" id="UP000673691"/>
    </source>
</evidence>
<dbReference type="AlphaFoldDB" id="A0A8H8DJT7"/>
<feature type="region of interest" description="Disordered" evidence="1">
    <location>
        <begin position="55"/>
        <end position="79"/>
    </location>
</feature>
<name>A0A8H8DJT7_9FUNG</name>
<evidence type="ECO:0000313" key="2">
    <source>
        <dbReference type="EMBL" id="KAG5460447.1"/>
    </source>
</evidence>
<evidence type="ECO:0000256" key="1">
    <source>
        <dbReference type="SAM" id="MobiDB-lite"/>
    </source>
</evidence>
<protein>
    <submittedName>
        <fullName evidence="2">Uncharacterized protein</fullName>
    </submittedName>
</protein>
<dbReference type="Proteomes" id="UP000673691">
    <property type="component" value="Unassembled WGS sequence"/>
</dbReference>
<sequence>MKFPSGGAWGSALFTSANPRNQTGPLSEKMPSPHLPSRMAPLTARFISETLPFASQVGSRPPWQNTVSPTTVIMSNSRR</sequence>
<proteinExistence type="predicted"/>